<keyword evidence="1" id="KW-0378">Hydrolase</keyword>
<dbReference type="InterPro" id="IPR014001">
    <property type="entry name" value="Helicase_ATP-bd"/>
</dbReference>
<dbReference type="PROSITE" id="PS51192">
    <property type="entry name" value="HELICASE_ATP_BIND_1"/>
    <property type="match status" value="1"/>
</dbReference>
<reference evidence="3" key="2">
    <citation type="journal article" date="2023" name="Int. J. Mol. Sci.">
        <title>De Novo Assembly and Annotation of 11 Diverse Shrub Willow (Salix) Genomes Reveals Novel Gene Organization in Sex-Linked Regions.</title>
        <authorList>
            <person name="Hyden B."/>
            <person name="Feng K."/>
            <person name="Yates T.B."/>
            <person name="Jawdy S."/>
            <person name="Cereghino C."/>
            <person name="Smart L.B."/>
            <person name="Muchero W."/>
        </authorList>
    </citation>
    <scope>NUCLEOTIDE SEQUENCE</scope>
    <source>
        <tissue evidence="3">Shoot tip</tissue>
    </source>
</reference>
<protein>
    <recommendedName>
        <fullName evidence="2">Helicase ATP-binding domain-containing protein</fullName>
    </recommendedName>
</protein>
<evidence type="ECO:0000259" key="2">
    <source>
        <dbReference type="PROSITE" id="PS51192"/>
    </source>
</evidence>
<feature type="domain" description="Helicase ATP-binding" evidence="2">
    <location>
        <begin position="126"/>
        <end position="264"/>
    </location>
</feature>
<dbReference type="InterPro" id="IPR038718">
    <property type="entry name" value="SNF2-like_sf"/>
</dbReference>
<dbReference type="InterPro" id="IPR027417">
    <property type="entry name" value="P-loop_NTPase"/>
</dbReference>
<name>A0ABQ9AMY1_9ROSI</name>
<dbReference type="PANTHER" id="PTHR45766">
    <property type="entry name" value="DNA ANNEALING HELICASE AND ENDONUCLEASE ZRANB3 FAMILY MEMBER"/>
    <property type="match status" value="1"/>
</dbReference>
<dbReference type="Pfam" id="PF00176">
    <property type="entry name" value="SNF2-rel_dom"/>
    <property type="match status" value="1"/>
</dbReference>
<evidence type="ECO:0000313" key="3">
    <source>
        <dbReference type="EMBL" id="KAJ6349664.1"/>
    </source>
</evidence>
<dbReference type="InterPro" id="IPR000330">
    <property type="entry name" value="SNF2_N"/>
</dbReference>
<gene>
    <name evidence="3" type="ORF">OIU77_007111</name>
</gene>
<accession>A0ABQ9AMY1</accession>
<evidence type="ECO:0000256" key="1">
    <source>
        <dbReference type="ARBA" id="ARBA00022801"/>
    </source>
</evidence>
<sequence length="264" mass="30210">MQITEEQRQRAEINRLAALEKRKAYIINQQQQQQQHQNPWRLFKCRKLSPGPSSITCTTNPPLFNRRLLRGFPYPGEEKCLYTLKSCLSNAMESRYTQIEGGGRACVYNIRDYDVVLTCLKNCLNISLMKRGGRCLIADEMGLGKTLQAIAIAGCFINEGPILVVCPAILRFSWAEELERWMPFCLPSEIHLVFGHRNNPVHLTRCPKVVVISYTMLHHLRKAMLEQEWALLIVDESHHIKAVLDVAEKVKRIVLLSGTPSLSR</sequence>
<dbReference type="EMBL" id="JAPFFI010000018">
    <property type="protein sequence ID" value="KAJ6349664.1"/>
    <property type="molecule type" value="Genomic_DNA"/>
</dbReference>
<evidence type="ECO:0000313" key="4">
    <source>
        <dbReference type="Proteomes" id="UP001141253"/>
    </source>
</evidence>
<dbReference type="PANTHER" id="PTHR45766:SF5">
    <property type="entry name" value="SNF2 DOMAIN-CONTAINING PROTEIN _ HELICASE DOMAIN-CONTAINING PROTEIN _ HNH ENDONUCLEASE DOMAIN-CONTAINING PROTEIN"/>
    <property type="match status" value="1"/>
</dbReference>
<comment type="caution">
    <text evidence="3">The sequence shown here is derived from an EMBL/GenBank/DDBJ whole genome shotgun (WGS) entry which is preliminary data.</text>
</comment>
<reference evidence="3" key="1">
    <citation type="submission" date="2022-10" db="EMBL/GenBank/DDBJ databases">
        <authorList>
            <person name="Hyden B.L."/>
            <person name="Feng K."/>
            <person name="Yates T."/>
            <person name="Jawdy S."/>
            <person name="Smart L.B."/>
            <person name="Muchero W."/>
        </authorList>
    </citation>
    <scope>NUCLEOTIDE SEQUENCE</scope>
    <source>
        <tissue evidence="3">Shoot tip</tissue>
    </source>
</reference>
<dbReference type="SUPFAM" id="SSF52540">
    <property type="entry name" value="P-loop containing nucleoside triphosphate hydrolases"/>
    <property type="match status" value="1"/>
</dbReference>
<proteinExistence type="predicted"/>
<dbReference type="SMART" id="SM00487">
    <property type="entry name" value="DEXDc"/>
    <property type="match status" value="1"/>
</dbReference>
<keyword evidence="4" id="KW-1185">Reference proteome</keyword>
<organism evidence="3 4">
    <name type="scientific">Salix suchowensis</name>
    <dbReference type="NCBI Taxonomy" id="1278906"/>
    <lineage>
        <taxon>Eukaryota</taxon>
        <taxon>Viridiplantae</taxon>
        <taxon>Streptophyta</taxon>
        <taxon>Embryophyta</taxon>
        <taxon>Tracheophyta</taxon>
        <taxon>Spermatophyta</taxon>
        <taxon>Magnoliopsida</taxon>
        <taxon>eudicotyledons</taxon>
        <taxon>Gunneridae</taxon>
        <taxon>Pentapetalae</taxon>
        <taxon>rosids</taxon>
        <taxon>fabids</taxon>
        <taxon>Malpighiales</taxon>
        <taxon>Salicaceae</taxon>
        <taxon>Saliceae</taxon>
        <taxon>Salix</taxon>
    </lineage>
</organism>
<dbReference type="Gene3D" id="3.40.50.10810">
    <property type="entry name" value="Tandem AAA-ATPase domain"/>
    <property type="match status" value="1"/>
</dbReference>
<dbReference type="Proteomes" id="UP001141253">
    <property type="component" value="Chromosome 19"/>
</dbReference>